<proteinExistence type="predicted"/>
<feature type="chain" id="PRO_5043733013" evidence="2">
    <location>
        <begin position="19"/>
        <end position="152"/>
    </location>
</feature>
<keyword evidence="2" id="KW-0732">Signal</keyword>
<comment type="caution">
    <text evidence="3">The sequence shown here is derived from an EMBL/GenBank/DDBJ whole genome shotgun (WGS) entry which is preliminary data.</text>
</comment>
<protein>
    <submittedName>
        <fullName evidence="3">Uncharacterized protein</fullName>
    </submittedName>
</protein>
<organism evidence="3">
    <name type="scientific">Sesamum radiatum</name>
    <name type="common">Black benniseed</name>
    <dbReference type="NCBI Taxonomy" id="300843"/>
    <lineage>
        <taxon>Eukaryota</taxon>
        <taxon>Viridiplantae</taxon>
        <taxon>Streptophyta</taxon>
        <taxon>Embryophyta</taxon>
        <taxon>Tracheophyta</taxon>
        <taxon>Spermatophyta</taxon>
        <taxon>Magnoliopsida</taxon>
        <taxon>eudicotyledons</taxon>
        <taxon>Gunneridae</taxon>
        <taxon>Pentapetalae</taxon>
        <taxon>asterids</taxon>
        <taxon>lamiids</taxon>
        <taxon>Lamiales</taxon>
        <taxon>Pedaliaceae</taxon>
        <taxon>Sesamum</taxon>
    </lineage>
</organism>
<evidence type="ECO:0000313" key="3">
    <source>
        <dbReference type="EMBL" id="KAL0306915.1"/>
    </source>
</evidence>
<evidence type="ECO:0000256" key="2">
    <source>
        <dbReference type="SAM" id="SignalP"/>
    </source>
</evidence>
<dbReference type="PANTHER" id="PTHR38160">
    <property type="entry name" value="ZINC FINGER CCCH DOMAIN-CONTAINING PROTEIN 40"/>
    <property type="match status" value="1"/>
</dbReference>
<name>A0AAW2KIV2_SESRA</name>
<feature type="compositionally biased region" description="Acidic residues" evidence="1">
    <location>
        <begin position="135"/>
        <end position="152"/>
    </location>
</feature>
<feature type="region of interest" description="Disordered" evidence="1">
    <location>
        <begin position="33"/>
        <end position="107"/>
    </location>
</feature>
<reference evidence="3" key="1">
    <citation type="submission" date="2020-06" db="EMBL/GenBank/DDBJ databases">
        <authorList>
            <person name="Li T."/>
            <person name="Hu X."/>
            <person name="Zhang T."/>
            <person name="Song X."/>
            <person name="Zhang H."/>
            <person name="Dai N."/>
            <person name="Sheng W."/>
            <person name="Hou X."/>
            <person name="Wei L."/>
        </authorList>
    </citation>
    <scope>NUCLEOTIDE SEQUENCE</scope>
    <source>
        <strain evidence="3">G02</strain>
        <tissue evidence="3">Leaf</tissue>
    </source>
</reference>
<feature type="signal peptide" evidence="2">
    <location>
        <begin position="1"/>
        <end position="18"/>
    </location>
</feature>
<accession>A0AAW2KIV2</accession>
<dbReference type="InterPro" id="IPR045868">
    <property type="entry name" value="Znf_C3H13/40"/>
</dbReference>
<gene>
    <name evidence="3" type="ORF">Sradi_6108800</name>
</gene>
<feature type="compositionally biased region" description="Basic and acidic residues" evidence="1">
    <location>
        <begin position="91"/>
        <end position="107"/>
    </location>
</feature>
<feature type="compositionally biased region" description="Basic and acidic residues" evidence="1">
    <location>
        <begin position="125"/>
        <end position="134"/>
    </location>
</feature>
<reference evidence="3" key="2">
    <citation type="journal article" date="2024" name="Plant">
        <title>Genomic evolution and insights into agronomic trait innovations of Sesamum species.</title>
        <authorList>
            <person name="Miao H."/>
            <person name="Wang L."/>
            <person name="Qu L."/>
            <person name="Liu H."/>
            <person name="Sun Y."/>
            <person name="Le M."/>
            <person name="Wang Q."/>
            <person name="Wei S."/>
            <person name="Zheng Y."/>
            <person name="Lin W."/>
            <person name="Duan Y."/>
            <person name="Cao H."/>
            <person name="Xiong S."/>
            <person name="Wang X."/>
            <person name="Wei L."/>
            <person name="Li C."/>
            <person name="Ma Q."/>
            <person name="Ju M."/>
            <person name="Zhao R."/>
            <person name="Li G."/>
            <person name="Mu C."/>
            <person name="Tian Q."/>
            <person name="Mei H."/>
            <person name="Zhang T."/>
            <person name="Gao T."/>
            <person name="Zhang H."/>
        </authorList>
    </citation>
    <scope>NUCLEOTIDE SEQUENCE</scope>
    <source>
        <strain evidence="3">G02</strain>
    </source>
</reference>
<dbReference type="AlphaFoldDB" id="A0AAW2KIV2"/>
<sequence length="152" mass="17713">MNLYIYTVVLILVQIAGRQEYRGGRDLRERLDRMRSPLHNSPGRGDTKARYSSHGDSPRSLGKRIDKNNRKRKQLDGHSDYSGRMSDGTEDQMRDRRQTSSDTKMRIDEQLRELHSEIKMLESDKRQLEYKGDDENVDVDGVDEETVEVDIV</sequence>
<dbReference type="EMBL" id="JACGWJ010000028">
    <property type="protein sequence ID" value="KAL0306915.1"/>
    <property type="molecule type" value="Genomic_DNA"/>
</dbReference>
<feature type="compositionally biased region" description="Basic and acidic residues" evidence="1">
    <location>
        <begin position="63"/>
        <end position="81"/>
    </location>
</feature>
<evidence type="ECO:0000256" key="1">
    <source>
        <dbReference type="SAM" id="MobiDB-lite"/>
    </source>
</evidence>
<dbReference type="GO" id="GO:0046872">
    <property type="term" value="F:metal ion binding"/>
    <property type="evidence" value="ECO:0007669"/>
    <property type="project" value="InterPro"/>
</dbReference>
<feature type="region of interest" description="Disordered" evidence="1">
    <location>
        <begin position="125"/>
        <end position="152"/>
    </location>
</feature>
<dbReference type="PANTHER" id="PTHR38160:SF1">
    <property type="entry name" value="ZINC FINGER CCCH DOMAIN-CONTAINING PROTEIN 40"/>
    <property type="match status" value="1"/>
</dbReference>